<dbReference type="InterPro" id="IPR018466">
    <property type="entry name" value="Kre9/Knh1-like_N"/>
</dbReference>
<name>A0A0F7TFG1_PENBI</name>
<dbReference type="InterPro" id="IPR052982">
    <property type="entry name" value="SRP1/TIP1-like"/>
</dbReference>
<dbReference type="EMBL" id="CDHK01000001">
    <property type="protein sequence ID" value="CEJ54236.1"/>
    <property type="molecule type" value="Genomic_DNA"/>
</dbReference>
<feature type="region of interest" description="Disordered" evidence="2">
    <location>
        <begin position="23"/>
        <end position="44"/>
    </location>
</feature>
<keyword evidence="6" id="KW-1185">Reference proteome</keyword>
<organism evidence="5 6">
    <name type="scientific">Penicillium brasilianum</name>
    <dbReference type="NCBI Taxonomy" id="104259"/>
    <lineage>
        <taxon>Eukaryota</taxon>
        <taxon>Fungi</taxon>
        <taxon>Dikarya</taxon>
        <taxon>Ascomycota</taxon>
        <taxon>Pezizomycotina</taxon>
        <taxon>Eurotiomycetes</taxon>
        <taxon>Eurotiomycetidae</taxon>
        <taxon>Eurotiales</taxon>
        <taxon>Aspergillaceae</taxon>
        <taxon>Penicillium</taxon>
    </lineage>
</organism>
<dbReference type="Pfam" id="PF10342">
    <property type="entry name" value="Kre9_KNH"/>
    <property type="match status" value="1"/>
</dbReference>
<evidence type="ECO:0000259" key="4">
    <source>
        <dbReference type="Pfam" id="PF10342"/>
    </source>
</evidence>
<feature type="chain" id="PRO_5002522235" description="Yeast cell wall synthesis Kre9/Knh1-like N-terminal domain-containing protein" evidence="3">
    <location>
        <begin position="19"/>
        <end position="282"/>
    </location>
</feature>
<evidence type="ECO:0000256" key="2">
    <source>
        <dbReference type="SAM" id="MobiDB-lite"/>
    </source>
</evidence>
<evidence type="ECO:0000256" key="3">
    <source>
        <dbReference type="SAM" id="SignalP"/>
    </source>
</evidence>
<dbReference type="PANTHER" id="PTHR40633:SF1">
    <property type="entry name" value="GPI ANCHORED SERINE-THREONINE RICH PROTEIN (AFU_ORTHOLOGUE AFUA_1G03630)"/>
    <property type="match status" value="1"/>
</dbReference>
<protein>
    <recommendedName>
        <fullName evidence="4">Yeast cell wall synthesis Kre9/Knh1-like N-terminal domain-containing protein</fullName>
    </recommendedName>
</protein>
<dbReference type="AlphaFoldDB" id="A0A0F7TFG1"/>
<evidence type="ECO:0000313" key="6">
    <source>
        <dbReference type="Proteomes" id="UP000042958"/>
    </source>
</evidence>
<reference evidence="6" key="1">
    <citation type="journal article" date="2015" name="Genome Announc.">
        <title>Draft genome sequence of the fungus Penicillium brasilianum MG11.</title>
        <authorList>
            <person name="Horn F."/>
            <person name="Linde J."/>
            <person name="Mattern D.J."/>
            <person name="Walther G."/>
            <person name="Guthke R."/>
            <person name="Brakhage A.A."/>
            <person name="Valiante V."/>
        </authorList>
    </citation>
    <scope>NUCLEOTIDE SEQUENCE [LARGE SCALE GENOMIC DNA]</scope>
    <source>
        <strain evidence="6">MG11</strain>
    </source>
</reference>
<evidence type="ECO:0000313" key="5">
    <source>
        <dbReference type="EMBL" id="CEJ54236.1"/>
    </source>
</evidence>
<dbReference type="PANTHER" id="PTHR40633">
    <property type="entry name" value="MATRIX PROTEIN, PUTATIVE (AFU_ORTHOLOGUE AFUA_8G05410)-RELATED"/>
    <property type="match status" value="1"/>
</dbReference>
<feature type="signal peptide" evidence="3">
    <location>
        <begin position="1"/>
        <end position="18"/>
    </location>
</feature>
<gene>
    <name evidence="5" type="ORF">PMG11_00556</name>
</gene>
<accession>A0A0F7TFG1</accession>
<feature type="domain" description="Yeast cell wall synthesis Kre9/Knh1-like N-terminal" evidence="4">
    <location>
        <begin position="35"/>
        <end position="127"/>
    </location>
</feature>
<evidence type="ECO:0000256" key="1">
    <source>
        <dbReference type="ARBA" id="ARBA00022729"/>
    </source>
</evidence>
<keyword evidence="1 3" id="KW-0732">Signal</keyword>
<dbReference type="Proteomes" id="UP000042958">
    <property type="component" value="Unassembled WGS sequence"/>
</dbReference>
<sequence length="282" mass="28585">MRFSAAALVSTFAALAAAYTTPDYTQSPQGNAVRSPGLDEQVPEGKPYTIKWDHDLGNTVSIVLLRGPSTNVVPIATLAESIPNSGEFVWTPSADLTPDVTHYGLLIVVEDAGANHGAYQWSTQFGLTKAEGSTTTSSSAAITTSQAAQSSAAASPTSKLTIVTVINDVTTTYCPEDEASSSAAAQTTAVAPSSTVISSWEVTTTICPETTATPAPTASSSRVVVGPASSSTLKSTPYVVPTSTATATGTAKPSSTPAFNAAGRNVISFGAVVAGVAAFMAL</sequence>
<feature type="compositionally biased region" description="Polar residues" evidence="2">
    <location>
        <begin position="23"/>
        <end position="32"/>
    </location>
</feature>
<dbReference type="OrthoDB" id="4094614at2759"/>
<proteinExistence type="predicted"/>